<keyword evidence="3" id="KW-1185">Reference proteome</keyword>
<dbReference type="InterPro" id="IPR022111">
    <property type="entry name" value="Rhodanese_C"/>
</dbReference>
<organism evidence="2 3">
    <name type="scientific">Dissophora globulifera</name>
    <dbReference type="NCBI Taxonomy" id="979702"/>
    <lineage>
        <taxon>Eukaryota</taxon>
        <taxon>Fungi</taxon>
        <taxon>Fungi incertae sedis</taxon>
        <taxon>Mucoromycota</taxon>
        <taxon>Mortierellomycotina</taxon>
        <taxon>Mortierellomycetes</taxon>
        <taxon>Mortierellales</taxon>
        <taxon>Mortierellaceae</taxon>
        <taxon>Dissophora</taxon>
    </lineage>
</organism>
<feature type="domain" description="Rhodanese" evidence="1">
    <location>
        <begin position="252"/>
        <end position="345"/>
    </location>
</feature>
<dbReference type="InterPro" id="IPR036873">
    <property type="entry name" value="Rhodanese-like_dom_sf"/>
</dbReference>
<dbReference type="SUPFAM" id="SSF52821">
    <property type="entry name" value="Rhodanese/Cell cycle control phosphatase"/>
    <property type="match status" value="1"/>
</dbReference>
<dbReference type="PROSITE" id="PS50206">
    <property type="entry name" value="RHODANESE_3"/>
    <property type="match status" value="1"/>
</dbReference>
<dbReference type="PANTHER" id="PTHR43268">
    <property type="entry name" value="THIOSULFATE SULFURTRANSFERASE/RHODANESE-LIKE DOMAIN-CONTAINING PROTEIN 2"/>
    <property type="match status" value="1"/>
</dbReference>
<dbReference type="InterPro" id="IPR020936">
    <property type="entry name" value="TrhO"/>
</dbReference>
<dbReference type="AlphaFoldDB" id="A0A9P6RSQ0"/>
<dbReference type="PANTHER" id="PTHR43268:SF6">
    <property type="entry name" value="THIOSULFATE SULFURTRANSFERASE_RHODANESE-LIKE DOMAIN-CONTAINING PROTEIN 2"/>
    <property type="match status" value="1"/>
</dbReference>
<proteinExistence type="predicted"/>
<evidence type="ECO:0000313" key="3">
    <source>
        <dbReference type="Proteomes" id="UP000738325"/>
    </source>
</evidence>
<dbReference type="Pfam" id="PF17773">
    <property type="entry name" value="UPF0176_N"/>
    <property type="match status" value="1"/>
</dbReference>
<dbReference type="InterPro" id="IPR040503">
    <property type="entry name" value="TRHO_N"/>
</dbReference>
<reference evidence="2" key="1">
    <citation type="journal article" date="2020" name="Fungal Divers.">
        <title>Resolving the Mortierellaceae phylogeny through synthesis of multi-gene phylogenetics and phylogenomics.</title>
        <authorList>
            <person name="Vandepol N."/>
            <person name="Liber J."/>
            <person name="Desiro A."/>
            <person name="Na H."/>
            <person name="Kennedy M."/>
            <person name="Barry K."/>
            <person name="Grigoriev I.V."/>
            <person name="Miller A.N."/>
            <person name="O'Donnell K."/>
            <person name="Stajich J.E."/>
            <person name="Bonito G."/>
        </authorList>
    </citation>
    <scope>NUCLEOTIDE SEQUENCE</scope>
    <source>
        <strain evidence="2">REB-010B</strain>
    </source>
</reference>
<gene>
    <name evidence="2" type="ORF">BGZ99_005178</name>
</gene>
<dbReference type="SMART" id="SM00450">
    <property type="entry name" value="RHOD"/>
    <property type="match status" value="1"/>
</dbReference>
<dbReference type="Pfam" id="PF12368">
    <property type="entry name" value="Rhodanese_C"/>
    <property type="match status" value="1"/>
</dbReference>
<dbReference type="Gene3D" id="3.40.250.10">
    <property type="entry name" value="Rhodanese-like domain"/>
    <property type="match status" value="1"/>
</dbReference>
<accession>A0A9P6RSQ0</accession>
<dbReference type="OrthoDB" id="25002at2759"/>
<protein>
    <recommendedName>
        <fullName evidence="1">Rhodanese domain-containing protein</fullName>
    </recommendedName>
</protein>
<comment type="caution">
    <text evidence="2">The sequence shown here is derived from an EMBL/GenBank/DDBJ whole genome shotgun (WGS) entry which is preliminary data.</text>
</comment>
<sequence length="494" mass="54572">MTVSPKKARTRAQDALLLDRQTGDSQWACCAITCDNAPAMYRHVAAHHDDLLQARIALEMAPSPPAAASPDLEGAAEFTSRRADKYGSDPINLSCQCDPLQGTVILFYLYIPIDNPLALANLHKTWAADLGLSGKVKLAKEGINATLAGSTASVLTYIDNFTSLPDIKSLGLDRLNDSQSDADREALERSRYNFFKPTAGCRHVFGEVMSIKVVEEICPLGAPELSVYNDPENRRGKLAPDAFHHKLKELQGKDDVVILDVRNYYESSIGRFPGAIAPPIRKFSSFRDYVDQNKDQFAGKTILSYCTGGIRCEKATSYLRQSLNSEDTQPAKVYMLDGGIHNYLEWIKQEDSLNDSLWLGKNYVFDARQSLGLEETTGVAEHKDRLISFCQVCNKPCARYVKCDGFGCHRLVIACEVCSPLTLGSKSELHCCQECKIMGEKVQDYVNSGQESGPGSTRIKRGIKNAVRAVNGRSDHQTVLRSIVTRGPPRTHQC</sequence>
<dbReference type="EMBL" id="JAAAIP010000033">
    <property type="protein sequence ID" value="KAG0328483.1"/>
    <property type="molecule type" value="Genomic_DNA"/>
</dbReference>
<dbReference type="Gene3D" id="3.30.70.100">
    <property type="match status" value="1"/>
</dbReference>
<dbReference type="InterPro" id="IPR001763">
    <property type="entry name" value="Rhodanese-like_dom"/>
</dbReference>
<evidence type="ECO:0000259" key="1">
    <source>
        <dbReference type="PROSITE" id="PS50206"/>
    </source>
</evidence>
<dbReference type="Proteomes" id="UP000738325">
    <property type="component" value="Unassembled WGS sequence"/>
</dbReference>
<name>A0A9P6RSQ0_9FUNG</name>
<dbReference type="Pfam" id="PF00581">
    <property type="entry name" value="Rhodanese"/>
    <property type="match status" value="1"/>
</dbReference>
<evidence type="ECO:0000313" key="2">
    <source>
        <dbReference type="EMBL" id="KAG0328483.1"/>
    </source>
</evidence>